<feature type="domain" description="Beta-xylosidase C-terminal Concanavalin A-like" evidence="5">
    <location>
        <begin position="558"/>
        <end position="755"/>
    </location>
</feature>
<evidence type="ECO:0000256" key="1">
    <source>
        <dbReference type="ARBA" id="ARBA00009865"/>
    </source>
</evidence>
<accession>A0ABP6VGM8</accession>
<dbReference type="EMBL" id="BAABDQ010000002">
    <property type="protein sequence ID" value="GAA3533681.1"/>
    <property type="molecule type" value="Genomic_DNA"/>
</dbReference>
<evidence type="ECO:0000313" key="7">
    <source>
        <dbReference type="Proteomes" id="UP001500630"/>
    </source>
</evidence>
<dbReference type="InterPro" id="IPR023296">
    <property type="entry name" value="Glyco_hydro_beta-prop_sf"/>
</dbReference>
<dbReference type="Gene3D" id="2.60.120.200">
    <property type="match status" value="1"/>
</dbReference>
<keyword evidence="7" id="KW-1185">Reference proteome</keyword>
<feature type="signal peptide" evidence="4">
    <location>
        <begin position="1"/>
        <end position="21"/>
    </location>
</feature>
<sequence length="760" mass="80735">MKILLGLTALLSGLLTGPAQATAAATAPTYANPVSAGVVDTFPDPTMIRGKDGLWYAYGTQNPVFNSTGEDGERILPILRSADLTHWEYAGEVFAPQTQPAWHNAARLWAPDIRYVNGRYHLYYSVSPNGGDLGLATAPTPTGPWTDAGDVLPAATQAGCPTGHIDQAQFTDVGGAHYMYWGSYDVICVARMNADATRMEGTATQVARGRRMEGAYVVRHDGFYYLFYSDAGCCQGSYSGYQVKAGRATSPFGPFTDDEGVDLMDLTSKGAIVAGANGNRWAGPGHSAFQTDLSGQDWLVYHAISTADPDFPPIGGGRLAGLSKRPLLIDRLDWIDGWPVVRAGAGPSEGAQPAPVAAFDAGGTFNGGSLTGWRPERGWSLKNDQDARGYASHTGNTTAYLVSAKKTPGANVRAQADLRVTDGTAGLTLAHVNRNNNVVARLDESRGALVTDVLIGGRSRGEKVTALPSGFDFGAWHTVVAELRGTELTVQVSSDQLGDPIAEQSRALPRAAARPGSAGAIARGTADADNVGAARLYTPVAERVPEPAPGELLPAYGDEFDGTSVGSPWQWVRGPAAGVSVSGGALSWPTQNAELFQTTNTASVLLRDAPDGDYTVEAKLKFAPTQASQQAGILLYENDDRYFKMAHSALPLSRGNGAVLQMSEFGKEGERPTTTPPTAVFNAPMFGGPAAETMWLRLSYHHDAANDETEVRAATSRDGSHWVRNGVWTLPAKDKLKIGLFSMNRAGAVAEFDYVRTYKD</sequence>
<keyword evidence="3" id="KW-0326">Glycosidase</keyword>
<reference evidence="7" key="1">
    <citation type="journal article" date="2019" name="Int. J. Syst. Evol. Microbiol.">
        <title>The Global Catalogue of Microorganisms (GCM) 10K type strain sequencing project: providing services to taxonomists for standard genome sequencing and annotation.</title>
        <authorList>
            <consortium name="The Broad Institute Genomics Platform"/>
            <consortium name="The Broad Institute Genome Sequencing Center for Infectious Disease"/>
            <person name="Wu L."/>
            <person name="Ma J."/>
        </authorList>
    </citation>
    <scope>NUCLEOTIDE SEQUENCE [LARGE SCALE GENOMIC DNA]</scope>
    <source>
        <strain evidence="7">JCM 17326</strain>
    </source>
</reference>
<dbReference type="PANTHER" id="PTHR42812">
    <property type="entry name" value="BETA-XYLOSIDASE"/>
    <property type="match status" value="1"/>
</dbReference>
<dbReference type="InterPro" id="IPR041542">
    <property type="entry name" value="GH43_C2"/>
</dbReference>
<dbReference type="InterPro" id="IPR006710">
    <property type="entry name" value="Glyco_hydro_43"/>
</dbReference>
<dbReference type="Gene3D" id="2.60.120.560">
    <property type="entry name" value="Exo-inulinase, domain 1"/>
    <property type="match status" value="1"/>
</dbReference>
<dbReference type="Proteomes" id="UP001500630">
    <property type="component" value="Unassembled WGS sequence"/>
</dbReference>
<keyword evidence="4" id="KW-0732">Signal</keyword>
<evidence type="ECO:0000313" key="6">
    <source>
        <dbReference type="EMBL" id="GAA3533681.1"/>
    </source>
</evidence>
<proteinExistence type="inferred from homology"/>
<dbReference type="Gene3D" id="2.115.10.20">
    <property type="entry name" value="Glycosyl hydrolase domain, family 43"/>
    <property type="match status" value="1"/>
</dbReference>
<dbReference type="Pfam" id="PF17851">
    <property type="entry name" value="GH43_C2"/>
    <property type="match status" value="1"/>
</dbReference>
<dbReference type="SUPFAM" id="SSF75005">
    <property type="entry name" value="Arabinanase/levansucrase/invertase"/>
    <property type="match status" value="1"/>
</dbReference>
<dbReference type="RefSeq" id="WP_345559329.1">
    <property type="nucleotide sequence ID" value="NZ_BAABDQ010000002.1"/>
</dbReference>
<dbReference type="Pfam" id="PF04616">
    <property type="entry name" value="Glyco_hydro_43"/>
    <property type="match status" value="1"/>
</dbReference>
<dbReference type="PANTHER" id="PTHR42812:SF5">
    <property type="entry name" value="ENDO-ARABINASE"/>
    <property type="match status" value="1"/>
</dbReference>
<dbReference type="SUPFAM" id="SSF49899">
    <property type="entry name" value="Concanavalin A-like lectins/glucanases"/>
    <property type="match status" value="1"/>
</dbReference>
<feature type="chain" id="PRO_5045196811" description="Beta-xylosidase C-terminal Concanavalin A-like domain-containing protein" evidence="4">
    <location>
        <begin position="22"/>
        <end position="760"/>
    </location>
</feature>
<evidence type="ECO:0000259" key="5">
    <source>
        <dbReference type="Pfam" id="PF17851"/>
    </source>
</evidence>
<comment type="caution">
    <text evidence="6">The sequence shown here is derived from an EMBL/GenBank/DDBJ whole genome shotgun (WGS) entry which is preliminary data.</text>
</comment>
<gene>
    <name evidence="6" type="ORF">GCM10022419_011230</name>
</gene>
<comment type="similarity">
    <text evidence="1">Belongs to the glycosyl hydrolase 43 family.</text>
</comment>
<evidence type="ECO:0000256" key="2">
    <source>
        <dbReference type="ARBA" id="ARBA00022801"/>
    </source>
</evidence>
<keyword evidence="2" id="KW-0378">Hydrolase</keyword>
<dbReference type="InterPro" id="IPR051795">
    <property type="entry name" value="Glycosyl_Hydrlase_43"/>
</dbReference>
<evidence type="ECO:0000256" key="4">
    <source>
        <dbReference type="SAM" id="SignalP"/>
    </source>
</evidence>
<protein>
    <recommendedName>
        <fullName evidence="5">Beta-xylosidase C-terminal Concanavalin A-like domain-containing protein</fullName>
    </recommendedName>
</protein>
<evidence type="ECO:0000256" key="3">
    <source>
        <dbReference type="ARBA" id="ARBA00023295"/>
    </source>
</evidence>
<organism evidence="6 7">
    <name type="scientific">Nonomuraea rosea</name>
    <dbReference type="NCBI Taxonomy" id="638574"/>
    <lineage>
        <taxon>Bacteria</taxon>
        <taxon>Bacillati</taxon>
        <taxon>Actinomycetota</taxon>
        <taxon>Actinomycetes</taxon>
        <taxon>Streptosporangiales</taxon>
        <taxon>Streptosporangiaceae</taxon>
        <taxon>Nonomuraea</taxon>
    </lineage>
</organism>
<dbReference type="CDD" id="cd18616">
    <property type="entry name" value="GH43_ABN-like"/>
    <property type="match status" value="1"/>
</dbReference>
<name>A0ABP6VGM8_9ACTN</name>
<dbReference type="InterPro" id="IPR013320">
    <property type="entry name" value="ConA-like_dom_sf"/>
</dbReference>